<name>A0A9D2IGF2_9FIRM</name>
<dbReference type="EMBL" id="DXCH01000259">
    <property type="protein sequence ID" value="HIZ08125.1"/>
    <property type="molecule type" value="Genomic_DNA"/>
</dbReference>
<evidence type="ECO:0000313" key="2">
    <source>
        <dbReference type="EMBL" id="HIZ08125.1"/>
    </source>
</evidence>
<dbReference type="InterPro" id="IPR012792">
    <property type="entry name" value="3-oxoacid_CoA-transf_A"/>
</dbReference>
<sequence length="216" mass="23160">MNNPKIKRREEIISCFHDGQTIVIGGQAGANLPYRLIECIVDSGAKDLTICSIDSGELDRGIGRLIHAGAVAKMITTHIGTNPETAALLAEGKIEIEFNPMGSYIERLRCGGTGLGGVLTKTGLGTEVESRREIIRCNGEDYLLEPALRGDIAITRARRADPLGNLAYRGTGTASHPIAAMAADLSIVECDHFCDLGEISPDEVRVPGMFIDMILI</sequence>
<dbReference type="Pfam" id="PF01144">
    <property type="entry name" value="CoA_trans"/>
    <property type="match status" value="1"/>
</dbReference>
<dbReference type="PANTHER" id="PTHR13707">
    <property type="entry name" value="KETOACID-COENZYME A TRANSFERASE"/>
    <property type="match status" value="1"/>
</dbReference>
<dbReference type="InterPro" id="IPR004165">
    <property type="entry name" value="CoA_trans_fam_I"/>
</dbReference>
<dbReference type="AlphaFoldDB" id="A0A9D2IGF2"/>
<keyword evidence="1" id="KW-0808">Transferase</keyword>
<dbReference type="GO" id="GO:0008410">
    <property type="term" value="F:CoA-transferase activity"/>
    <property type="evidence" value="ECO:0007669"/>
    <property type="project" value="InterPro"/>
</dbReference>
<dbReference type="InterPro" id="IPR037171">
    <property type="entry name" value="NagB/RpiA_transferase-like"/>
</dbReference>
<protein>
    <submittedName>
        <fullName evidence="2">3-oxoacid CoA-transferase subunit A</fullName>
    </submittedName>
</protein>
<reference evidence="2" key="1">
    <citation type="journal article" date="2021" name="PeerJ">
        <title>Extensive microbial diversity within the chicken gut microbiome revealed by metagenomics and culture.</title>
        <authorList>
            <person name="Gilroy R."/>
            <person name="Ravi A."/>
            <person name="Getino M."/>
            <person name="Pursley I."/>
            <person name="Horton D.L."/>
            <person name="Alikhan N.F."/>
            <person name="Baker D."/>
            <person name="Gharbi K."/>
            <person name="Hall N."/>
            <person name="Watson M."/>
            <person name="Adriaenssens E.M."/>
            <person name="Foster-Nyarko E."/>
            <person name="Jarju S."/>
            <person name="Secka A."/>
            <person name="Antonio M."/>
            <person name="Oren A."/>
            <person name="Chaudhuri R.R."/>
            <person name="La Ragione R."/>
            <person name="Hildebrand F."/>
            <person name="Pallen M.J."/>
        </authorList>
    </citation>
    <scope>NUCLEOTIDE SEQUENCE</scope>
    <source>
        <strain evidence="2">CHK192-9172</strain>
    </source>
</reference>
<evidence type="ECO:0000313" key="3">
    <source>
        <dbReference type="Proteomes" id="UP000824024"/>
    </source>
</evidence>
<dbReference type="NCBIfam" id="TIGR02429">
    <property type="entry name" value="pcaI_scoA_fam"/>
    <property type="match status" value="1"/>
</dbReference>
<evidence type="ECO:0000256" key="1">
    <source>
        <dbReference type="ARBA" id="ARBA00022679"/>
    </source>
</evidence>
<gene>
    <name evidence="2" type="ORF">IAA08_09340</name>
</gene>
<comment type="caution">
    <text evidence="2">The sequence shown here is derived from an EMBL/GenBank/DDBJ whole genome shotgun (WGS) entry which is preliminary data.</text>
</comment>
<dbReference type="Proteomes" id="UP000824024">
    <property type="component" value="Unassembled WGS sequence"/>
</dbReference>
<accession>A0A9D2IGF2</accession>
<proteinExistence type="predicted"/>
<dbReference type="PANTHER" id="PTHR13707:SF60">
    <property type="entry name" value="ACETATE COA-TRANSFERASE SUBUNIT ALPHA"/>
    <property type="match status" value="1"/>
</dbReference>
<dbReference type="SUPFAM" id="SSF100950">
    <property type="entry name" value="NagB/RpiA/CoA transferase-like"/>
    <property type="match status" value="1"/>
</dbReference>
<dbReference type="Gene3D" id="3.40.1080.10">
    <property type="entry name" value="Glutaconate Coenzyme A-transferase"/>
    <property type="match status" value="1"/>
</dbReference>
<organism evidence="2 3">
    <name type="scientific">Candidatus Eubacterium avistercoris</name>
    <dbReference type="NCBI Taxonomy" id="2838567"/>
    <lineage>
        <taxon>Bacteria</taxon>
        <taxon>Bacillati</taxon>
        <taxon>Bacillota</taxon>
        <taxon>Clostridia</taxon>
        <taxon>Eubacteriales</taxon>
        <taxon>Eubacteriaceae</taxon>
        <taxon>Eubacterium</taxon>
    </lineage>
</organism>
<dbReference type="SMART" id="SM00882">
    <property type="entry name" value="CoA_trans"/>
    <property type="match status" value="1"/>
</dbReference>
<reference evidence="2" key="2">
    <citation type="submission" date="2021-04" db="EMBL/GenBank/DDBJ databases">
        <authorList>
            <person name="Gilroy R."/>
        </authorList>
    </citation>
    <scope>NUCLEOTIDE SEQUENCE</scope>
    <source>
        <strain evidence="2">CHK192-9172</strain>
    </source>
</reference>